<comment type="caution">
    <text evidence="2">The sequence shown here is derived from an EMBL/GenBank/DDBJ whole genome shotgun (WGS) entry which is preliminary data.</text>
</comment>
<proteinExistence type="predicted"/>
<evidence type="ECO:0000313" key="2">
    <source>
        <dbReference type="EMBL" id="GFH54008.1"/>
    </source>
</evidence>
<keyword evidence="3" id="KW-1185">Reference proteome</keyword>
<dbReference type="EMBL" id="BLLK01000047">
    <property type="protein sequence ID" value="GFH54008.1"/>
    <property type="molecule type" value="Genomic_DNA"/>
</dbReference>
<name>A0AAD3CXK3_9STRA</name>
<dbReference type="Proteomes" id="UP001054902">
    <property type="component" value="Unassembled WGS sequence"/>
</dbReference>
<gene>
    <name evidence="2" type="ORF">CTEN210_10484</name>
</gene>
<evidence type="ECO:0000313" key="3">
    <source>
        <dbReference type="Proteomes" id="UP001054902"/>
    </source>
</evidence>
<organism evidence="2 3">
    <name type="scientific">Chaetoceros tenuissimus</name>
    <dbReference type="NCBI Taxonomy" id="426638"/>
    <lineage>
        <taxon>Eukaryota</taxon>
        <taxon>Sar</taxon>
        <taxon>Stramenopiles</taxon>
        <taxon>Ochrophyta</taxon>
        <taxon>Bacillariophyta</taxon>
        <taxon>Coscinodiscophyceae</taxon>
        <taxon>Chaetocerotophycidae</taxon>
        <taxon>Chaetocerotales</taxon>
        <taxon>Chaetocerotaceae</taxon>
        <taxon>Chaetoceros</taxon>
    </lineage>
</organism>
<accession>A0AAD3CXK3</accession>
<protein>
    <submittedName>
        <fullName evidence="2">Uncharacterized protein</fullName>
    </submittedName>
</protein>
<evidence type="ECO:0000256" key="1">
    <source>
        <dbReference type="SAM" id="MobiDB-lite"/>
    </source>
</evidence>
<reference evidence="2 3" key="1">
    <citation type="journal article" date="2021" name="Sci. Rep.">
        <title>The genome of the diatom Chaetoceros tenuissimus carries an ancient integrated fragment of an extant virus.</title>
        <authorList>
            <person name="Hongo Y."/>
            <person name="Kimura K."/>
            <person name="Takaki Y."/>
            <person name="Yoshida Y."/>
            <person name="Baba S."/>
            <person name="Kobayashi G."/>
            <person name="Nagasaki K."/>
            <person name="Hano T."/>
            <person name="Tomaru Y."/>
        </authorList>
    </citation>
    <scope>NUCLEOTIDE SEQUENCE [LARGE SCALE GENOMIC DNA]</scope>
    <source>
        <strain evidence="2 3">NIES-3715</strain>
    </source>
</reference>
<sequence>MVAKKRADDAENKQSDNTKENDELILANGLYAIYDSLESISDSLSVQIHKLSQPPLIEVKGIKSRVTELKEVLKSIKIEMAMANQMLLKTGKKTGVKRTYDTNQADKNTNIELQSFKKEAKGLDPIEVKTATAKMKMKSRERNKFGIQVEHHEITKPKLRFKGSPQNRDKFPYYEILDDKQQLELHNSVRKSWKLPVPQYDDIYYHREFLLIYDDLKTKKETGLNNLIKGLRETKLLCWSWKSFEPVYKAYITNDRDPKYLPPSDQQNVRKGRKRLLGDVDSSVVEMNSDIHNSPSEVRDPKKDARRALAKRLKKNTQIEDMEVLESLVNRITCSNYSFLSVLNDTDVVLTNLSNVRLKSESREIASKSSRTLASHCCGIILSQFRVGVWRDKPNNLNKGALQAYKLAQIILDSPDVYPIHESYIMSYDAHGYRYIKGIGAISNRSKIGKISLKHGNLHALKKSQASWSEADEGDNMFKSINVKEQEINAANGARGRKCIQISVTKDQCPSGFLPIRVPGLGAGLEMKPTWDENDYGIVMFVVGKTEDEHRLEEDPEDVSNSLRMTQFLLDEIFDPFIRDQRIGNRQSIPFTEGVVVEEKNSVKLAVDSDVNMMKLMKRPEIVDRYSTNKVVLQNHAAGYTECGSANDLQQLHKNTKREMRSSTCEDEETRLKSNAIAMMKKLKERNELNVPKWMHDTIVDCIATNNGANDRACNASTIKEGYLLSGEVSRKAGGKGINSCPDLYEIIARNKNPTITKDPNDFIRKLHLCARSYGQHGNFSEEYFDNLFEEDGTTLLFPKDFSNRSSEEKEKIFGDGQYHLMRTILPHWDHFVRNEKLRRTKVIESRNRKLLSDYNSALALFTENEKTEAMFSKPISECTPKDFANLTLSSLVPFVIVRATTDPYSSIAKEIRKRNKGKPDDFDAEADLSENPGILEWAYKNRNKPVIAIRPNPPVLLEDTCKPIPIPTLEDTPLTMNIGTSSSFNLDSDWIDKLCQYLGNCSDRQSDFKENCKEQIDELKDSTLADILKSRLGTHINSYGDQLDINDGCWQFMFENIDRMAVIMKSLGYVHDDEILKRMQPHETLFSRDFHTNHEILQEEHSAYSGAYAVFDKIRGIFIRGGSASDKFGHEAKTGREKGRVNSHIEASKERPKSRFQQMYPHKDSDFKSSQAVGTFQDLEFIPILRFNKEHISDIQNLFHWSDNVVHYLDRKNVRGSNTLEHKKHRLVCYLFETIVQLCLDANMNVSQNPGCETFCGVWNIANECDYFADLDEFRQSTSRIIDLDL</sequence>
<feature type="region of interest" description="Disordered" evidence="1">
    <location>
        <begin position="1130"/>
        <end position="1157"/>
    </location>
</feature>
<feature type="compositionally biased region" description="Basic and acidic residues" evidence="1">
    <location>
        <begin position="1130"/>
        <end position="1141"/>
    </location>
</feature>